<keyword evidence="3" id="KW-1185">Reference proteome</keyword>
<dbReference type="RefSeq" id="XP_007126537.2">
    <property type="nucleotide sequence ID" value="XM_007126475.2"/>
</dbReference>
<reference evidence="4" key="1">
    <citation type="submission" date="2025-08" db="UniProtKB">
        <authorList>
            <consortium name="RefSeq"/>
        </authorList>
    </citation>
    <scope>IDENTIFICATION</scope>
    <source>
        <tissue evidence="4">Muscle</tissue>
    </source>
</reference>
<dbReference type="GO" id="GO:0005829">
    <property type="term" value="C:cytosol"/>
    <property type="evidence" value="ECO:0007669"/>
    <property type="project" value="UniProtKB-ARBA"/>
</dbReference>
<dbReference type="OrthoDB" id="9835168at2759"/>
<comment type="function">
    <text evidence="2">In the hair cortex, hair keratin intermediate filaments are embedded in an interfilamentous matrix, consisting of hair keratin-associated proteins (KRTAP), which are essential for the formation of a rigid and resistant hair shaft through their extensive disulfide bond cross-linking with abundant cysteine residues of hair keratins. The matrix proteins include the high-sulfur and high-glycine-tyrosine keratins.</text>
</comment>
<evidence type="ECO:0000313" key="4">
    <source>
        <dbReference type="RefSeq" id="XP_007126537.2"/>
    </source>
</evidence>
<dbReference type="GO" id="GO:0045095">
    <property type="term" value="C:keratin filament"/>
    <property type="evidence" value="ECO:0007669"/>
    <property type="project" value="UniProtKB-UniRule"/>
</dbReference>
<comment type="subunit">
    <text evidence="2">Interacts with hair keratins.</text>
</comment>
<gene>
    <name evidence="4" type="primary">LOC102975435</name>
</gene>
<accession>A0A2Y9FPH0</accession>
<organism evidence="3 4">
    <name type="scientific">Physeter macrocephalus</name>
    <name type="common">Sperm whale</name>
    <name type="synonym">Physeter catodon</name>
    <dbReference type="NCBI Taxonomy" id="9755"/>
    <lineage>
        <taxon>Eukaryota</taxon>
        <taxon>Metazoa</taxon>
        <taxon>Chordata</taxon>
        <taxon>Craniata</taxon>
        <taxon>Vertebrata</taxon>
        <taxon>Euteleostomi</taxon>
        <taxon>Mammalia</taxon>
        <taxon>Eutheria</taxon>
        <taxon>Laurasiatheria</taxon>
        <taxon>Artiodactyla</taxon>
        <taxon>Whippomorpha</taxon>
        <taxon>Cetacea</taxon>
        <taxon>Odontoceti</taxon>
        <taxon>Physeteridae</taxon>
        <taxon>Physeter</taxon>
    </lineage>
</organism>
<name>A0A2Y9FPH0_PHYMC</name>
<dbReference type="Proteomes" id="UP000248484">
    <property type="component" value="Chromosome 8"/>
</dbReference>
<evidence type="ECO:0000256" key="2">
    <source>
        <dbReference type="RuleBase" id="RU369044"/>
    </source>
</evidence>
<sequence>MSYNCCSGNFSFRSLGGHLCYPGSFYSSNLVYSTDLCSPSTCQLGSSLYSQETCCELTRCQTSLVVSSPCQTFCYRPSTSSLCSPCWTTYSGCLGFRSSSCSSLSSGSRSCYSLGYGFRGLKPRGYGVCGFPSLGCGSRFCRPTHFASSSCQSSCYRPTCGFGFYHSTC</sequence>
<comment type="similarity">
    <text evidence="2">Belongs to the PMG family.</text>
</comment>
<dbReference type="AlphaFoldDB" id="A0A2Y9FPH0"/>
<evidence type="ECO:0000313" key="3">
    <source>
        <dbReference type="Proteomes" id="UP000248484"/>
    </source>
</evidence>
<evidence type="ECO:0000256" key="1">
    <source>
        <dbReference type="ARBA" id="ARBA00022744"/>
    </source>
</evidence>
<protein>
    <recommendedName>
        <fullName evidence="2">Keratin-associated protein</fullName>
    </recommendedName>
</protein>
<dbReference type="Pfam" id="PF05287">
    <property type="entry name" value="PMG"/>
    <property type="match status" value="1"/>
</dbReference>
<dbReference type="InParanoid" id="A0A2Y9FPH0"/>
<dbReference type="InterPro" id="IPR007951">
    <property type="entry name" value="KRTAP_PMG"/>
</dbReference>
<proteinExistence type="inferred from homology"/>
<dbReference type="STRING" id="9755.ENSPCTP00005003247"/>
<dbReference type="KEGG" id="pcad:102975435"/>
<dbReference type="GeneID" id="102975435"/>
<keyword evidence="1 2" id="KW-0416">Keratin</keyword>